<dbReference type="AlphaFoldDB" id="H1HJ89"/>
<reference evidence="1 2" key="1">
    <citation type="submission" date="2011-12" db="EMBL/GenBank/DDBJ databases">
        <title>The Genome Sequence of Prevotella maculosa OT 289.</title>
        <authorList>
            <consortium name="The Broad Institute Genome Sequencing Platform"/>
            <person name="Earl A."/>
            <person name="Ward D."/>
            <person name="Feldgarden M."/>
            <person name="Gevers D."/>
            <person name="Izard J."/>
            <person name="Blanton J.M."/>
            <person name="Mathney J."/>
            <person name="Tanner A.C."/>
            <person name="Dewhirst F.E."/>
            <person name="Young S.K."/>
            <person name="Zeng Q."/>
            <person name="Gargeya S."/>
            <person name="Fitzgerald M."/>
            <person name="Haas B."/>
            <person name="Abouelleil A."/>
            <person name="Alvarado L."/>
            <person name="Arachchi H.M."/>
            <person name="Berlin A."/>
            <person name="Chapman S.B."/>
            <person name="Gearin G."/>
            <person name="Goldberg J."/>
            <person name="Griggs A."/>
            <person name="Gujja S."/>
            <person name="Hansen M."/>
            <person name="Heiman D."/>
            <person name="Howarth C."/>
            <person name="Larimer J."/>
            <person name="Lui A."/>
            <person name="MacDonald P.J.P."/>
            <person name="McCowen C."/>
            <person name="Montmayeur A."/>
            <person name="Murphy C."/>
            <person name="Neiman D."/>
            <person name="Pearson M."/>
            <person name="Priest M."/>
            <person name="Roberts A."/>
            <person name="Saif S."/>
            <person name="Shea T."/>
            <person name="Sisk P."/>
            <person name="Stolte C."/>
            <person name="Sykes S."/>
            <person name="Wortman J."/>
            <person name="Nusbaum C."/>
            <person name="Birren B."/>
        </authorList>
    </citation>
    <scope>NUCLEOTIDE SEQUENCE [LARGE SCALE GENOMIC DNA]</scope>
    <source>
        <strain evidence="1 2">OT 289</strain>
    </source>
</reference>
<dbReference type="Proteomes" id="UP000003167">
    <property type="component" value="Unassembled WGS sequence"/>
</dbReference>
<sequence length="49" mass="5570">MPFLSILAISPCNLSYIARQSQPYYAVKWLKLYGNIAEIAMQKVGMEFA</sequence>
<accession>H1HJ89</accession>
<keyword evidence="2" id="KW-1185">Reference proteome</keyword>
<evidence type="ECO:0000313" key="1">
    <source>
        <dbReference type="EMBL" id="EHO74088.1"/>
    </source>
</evidence>
<dbReference type="STRING" id="999422.HMPREF9944_00233"/>
<gene>
    <name evidence="1" type="ORF">HMPREF9944_00233</name>
</gene>
<proteinExistence type="predicted"/>
<dbReference type="HOGENOM" id="CLU_3139168_0_0_10"/>
<dbReference type="PATRIC" id="fig|999422.3.peg.224"/>
<dbReference type="EMBL" id="AGEK01000012">
    <property type="protein sequence ID" value="EHO74088.1"/>
    <property type="molecule type" value="Genomic_DNA"/>
</dbReference>
<organism evidence="1 2">
    <name type="scientific">Segatella maculosa OT 289</name>
    <dbReference type="NCBI Taxonomy" id="999422"/>
    <lineage>
        <taxon>Bacteria</taxon>
        <taxon>Pseudomonadati</taxon>
        <taxon>Bacteroidota</taxon>
        <taxon>Bacteroidia</taxon>
        <taxon>Bacteroidales</taxon>
        <taxon>Prevotellaceae</taxon>
        <taxon>Segatella</taxon>
    </lineage>
</organism>
<name>H1HJ89_9BACT</name>
<comment type="caution">
    <text evidence="1">The sequence shown here is derived from an EMBL/GenBank/DDBJ whole genome shotgun (WGS) entry which is preliminary data.</text>
</comment>
<evidence type="ECO:0000313" key="2">
    <source>
        <dbReference type="Proteomes" id="UP000003167"/>
    </source>
</evidence>
<protein>
    <submittedName>
        <fullName evidence="1">Uncharacterized protein</fullName>
    </submittedName>
</protein>